<dbReference type="PROSITE" id="PS51705">
    <property type="entry name" value="G_HFLX"/>
    <property type="match status" value="1"/>
</dbReference>
<protein>
    <submittedName>
        <fullName evidence="2">GTP-binding protein HflX</fullName>
    </submittedName>
</protein>
<dbReference type="GO" id="GO:0005525">
    <property type="term" value="F:GTP binding"/>
    <property type="evidence" value="ECO:0007669"/>
    <property type="project" value="InterPro"/>
</dbReference>
<proteinExistence type="predicted"/>
<keyword evidence="3" id="KW-1185">Reference proteome</keyword>
<dbReference type="PANTHER" id="PTHR10229:SF4">
    <property type="entry name" value="GTPASE HFLX"/>
    <property type="match status" value="1"/>
</dbReference>
<name>A0A401FLY8_9LACO</name>
<dbReference type="EMBL" id="BEXA01000003">
    <property type="protein sequence ID" value="GAY73363.1"/>
    <property type="molecule type" value="Genomic_DNA"/>
</dbReference>
<dbReference type="AlphaFoldDB" id="A0A401FLY8"/>
<evidence type="ECO:0000313" key="2">
    <source>
        <dbReference type="EMBL" id="GAY73363.1"/>
    </source>
</evidence>
<dbReference type="PANTHER" id="PTHR10229">
    <property type="entry name" value="GTP-BINDING PROTEIN HFLX"/>
    <property type="match status" value="1"/>
</dbReference>
<dbReference type="SUPFAM" id="SSF52540">
    <property type="entry name" value="P-loop containing nucleoside triphosphate hydrolases"/>
    <property type="match status" value="1"/>
</dbReference>
<accession>A0A401FLY8</accession>
<organism evidence="2 3">
    <name type="scientific">Lentilactobacillus kosonis</name>
    <dbReference type="NCBI Taxonomy" id="2810561"/>
    <lineage>
        <taxon>Bacteria</taxon>
        <taxon>Bacillati</taxon>
        <taxon>Bacillota</taxon>
        <taxon>Bacilli</taxon>
        <taxon>Lactobacillales</taxon>
        <taxon>Lactobacillaceae</taxon>
        <taxon>Lentilactobacillus</taxon>
    </lineage>
</organism>
<dbReference type="InterPro" id="IPR030394">
    <property type="entry name" value="G_HFLX_dom"/>
</dbReference>
<sequence length="146" mass="16223">MAEAANADLLIQVVDYSDDNRDLMMKTTEDTLTDIGVSGIPTVIAFNKADKLELAIPSREGDNLIMSALEDSSLEALVDIIREKIFDNYHTVTLAIPFDKGDIVSYLNDNTHVISTDYDANGTIMKVELNDVDFQRYTGYILPDVD</sequence>
<evidence type="ECO:0000259" key="1">
    <source>
        <dbReference type="PROSITE" id="PS51705"/>
    </source>
</evidence>
<dbReference type="InterPro" id="IPR016496">
    <property type="entry name" value="GTPase_HflX"/>
</dbReference>
<comment type="caution">
    <text evidence="2">The sequence shown here is derived from an EMBL/GenBank/DDBJ whole genome shotgun (WGS) entry which is preliminary data.</text>
</comment>
<reference evidence="2 3" key="1">
    <citation type="submission" date="2017-11" db="EMBL/GenBank/DDBJ databases">
        <title>Draft Genome Sequence of Lactobacillus curieae NBRC 111893 isolated from Koso, a Japanese sugar-Vegetable Fermented Beverage.</title>
        <authorList>
            <person name="Chiou T.Y."/>
            <person name="Oshima K."/>
            <person name="Suda W."/>
            <person name="Hattori M."/>
            <person name="Takahashi T."/>
        </authorList>
    </citation>
    <scope>NUCLEOTIDE SEQUENCE [LARGE SCALE GENOMIC DNA]</scope>
    <source>
        <strain evidence="2 3">NBRC111893</strain>
    </source>
</reference>
<dbReference type="Gene3D" id="3.40.50.300">
    <property type="entry name" value="P-loop containing nucleotide triphosphate hydrolases"/>
    <property type="match status" value="1"/>
</dbReference>
<gene>
    <name evidence="2" type="ORF">NBRC111893_1509</name>
</gene>
<dbReference type="GO" id="GO:0005737">
    <property type="term" value="C:cytoplasm"/>
    <property type="evidence" value="ECO:0007669"/>
    <property type="project" value="TreeGrafter"/>
</dbReference>
<dbReference type="Proteomes" id="UP000286974">
    <property type="component" value="Unassembled WGS sequence"/>
</dbReference>
<dbReference type="InterPro" id="IPR027417">
    <property type="entry name" value="P-loop_NTPase"/>
</dbReference>
<feature type="domain" description="Hflx-type G" evidence="1">
    <location>
        <begin position="1"/>
        <end position="89"/>
    </location>
</feature>
<evidence type="ECO:0000313" key="3">
    <source>
        <dbReference type="Proteomes" id="UP000286974"/>
    </source>
</evidence>
<dbReference type="GO" id="GO:0043022">
    <property type="term" value="F:ribosome binding"/>
    <property type="evidence" value="ECO:0007669"/>
    <property type="project" value="TreeGrafter"/>
</dbReference>